<dbReference type="EMBL" id="CP012700">
    <property type="protein sequence ID" value="ALH80133.1"/>
    <property type="molecule type" value="Genomic_DNA"/>
</dbReference>
<dbReference type="Pfam" id="PF19044">
    <property type="entry name" value="P-loop_TraG"/>
    <property type="match status" value="1"/>
</dbReference>
<evidence type="ECO:0000256" key="4">
    <source>
        <dbReference type="ARBA" id="ARBA00023026"/>
    </source>
</evidence>
<dbReference type="KEGG" id="smag:AN936_07080"/>
<evidence type="ECO:0000313" key="8">
    <source>
        <dbReference type="Proteomes" id="UP000058074"/>
    </source>
</evidence>
<organism evidence="7 8">
    <name type="scientific">Sphingopyxis macrogoltabida</name>
    <name type="common">Sphingomonas macrogoltabidus</name>
    <dbReference type="NCBI Taxonomy" id="33050"/>
    <lineage>
        <taxon>Bacteria</taxon>
        <taxon>Pseudomonadati</taxon>
        <taxon>Pseudomonadota</taxon>
        <taxon>Alphaproteobacteria</taxon>
        <taxon>Sphingomonadales</taxon>
        <taxon>Sphingomonadaceae</taxon>
        <taxon>Sphingopyxis</taxon>
    </lineage>
</organism>
<sequence length="805" mass="89220">MPKGPAPDAMRPNAVPLKVARREATPEKFLPYSRHVNEEMVALDSGDIMLTFELQGRAFETADVRDLNDWHTKLNGMLRNLHDERLSIWTHLIRMRVDQYPGGAFKSGFAADLNRAYFGRINRERMFINRFFATLVIRPAATGGDKLIQVLKRKVSGNARRGASLGLEIDESLIELLDDKARDFEKLMVRCEPRRCAIYEHRGLMFSETMEVADMVMTGRPARVPVVRGHLGGALYRARTIFGAETIEIRGAETSVFGGIFGIREYPAQTTPRQLEALLSVDFGFVLTQSFTFLGRAAATEKFRLRMTQMANAGDRAVSQADALIDAGDDLMSNRFVLGDHHFTLAVYASSMKVLRDQMAVARAALADTGMVAAREGAALEAAYWSQLVGNFAWRARPAPITSLNFAAFSPFHTFPAGLASGNHWGDAVALLKTNARSPYFFNFHKGDLGHTLIIGPSGGGKTVLLNFLMAQAEKTGARQIFIDKDRGAQIFVQASGGTYLALRNGVATGFSPLKALCDTPGDKSFLSIFIRQLVRADGLPVSVQEERRIEDGINAVMKLPSEDRSLSALRSMLGMKDISGVGARLEKWTSEGSLGWVFDNPADRMTLGAQFIGFDMTDFLDNADIRTPVMLYLFHRIDQLLNGKRMIICIDEFWKALGDEAFRRFAQDGLKTYRKRNALLVFATQSPADALKSDISHSILEQVATKIMLPNPFGARRDYVEGFALSEAEFQLVRDDLAPESHKFLMKQGHDSVVVELDLSGLDDALAVLSGRAETNAVADELIAEVGNDPVLWLPLFHQRRRPS</sequence>
<accession>A0A0N9UL09</accession>
<reference evidence="7 8" key="1">
    <citation type="journal article" date="2015" name="Genome Announc.">
        <title>Complete Genome Sequence of Polypropylene Glycol- and Polyethylene Glycol-Degrading Sphingopyxis macrogoltabida Strain EY-1.</title>
        <authorList>
            <person name="Ohtsubo Y."/>
            <person name="Nagata Y."/>
            <person name="Numata M."/>
            <person name="Tsuchikane K."/>
            <person name="Hosoyama A."/>
            <person name="Yamazoe A."/>
            <person name="Tsuda M."/>
            <person name="Fujita N."/>
            <person name="Kawai F."/>
        </authorList>
    </citation>
    <scope>NUCLEOTIDE SEQUENCE [LARGE SCALE GENOMIC DNA]</scope>
    <source>
        <strain evidence="7 8">EY-1</strain>
    </source>
</reference>
<dbReference type="InterPro" id="IPR043964">
    <property type="entry name" value="P-loop_TraG"/>
</dbReference>
<dbReference type="SUPFAM" id="SSF52540">
    <property type="entry name" value="P-loop containing nucleoside triphosphate hydrolases"/>
    <property type="match status" value="1"/>
</dbReference>
<evidence type="ECO:0000256" key="3">
    <source>
        <dbReference type="ARBA" id="ARBA00022840"/>
    </source>
</evidence>
<dbReference type="PATRIC" id="fig|33050.5.peg.1474"/>
<dbReference type="InterPro" id="IPR027417">
    <property type="entry name" value="P-loop_NTPase"/>
</dbReference>
<evidence type="ECO:0000256" key="5">
    <source>
        <dbReference type="ARBA" id="ARBA00023635"/>
    </source>
</evidence>
<dbReference type="InterPro" id="IPR018145">
    <property type="entry name" value="CagE_TrbE_VirB_cntrl_dom"/>
</dbReference>
<dbReference type="InterPro" id="IPR003593">
    <property type="entry name" value="AAA+_ATPase"/>
</dbReference>
<comment type="similarity">
    <text evidence="1">Belongs to the TrbE/VirB4 family.</text>
</comment>
<dbReference type="SMART" id="SM00382">
    <property type="entry name" value="AAA"/>
    <property type="match status" value="1"/>
</dbReference>
<evidence type="ECO:0000313" key="7">
    <source>
        <dbReference type="EMBL" id="ALH80133.1"/>
    </source>
</evidence>
<dbReference type="PANTHER" id="PTHR30121">
    <property type="entry name" value="UNCHARACTERIZED PROTEIN YJGR-RELATED"/>
    <property type="match status" value="1"/>
</dbReference>
<keyword evidence="3" id="KW-0067">ATP-binding</keyword>
<dbReference type="PANTHER" id="PTHR30121:SF12">
    <property type="entry name" value="TYPE IV SECRETION SYSTEM PROTEIN CAGE"/>
    <property type="match status" value="1"/>
</dbReference>
<dbReference type="InterPro" id="IPR004346">
    <property type="entry name" value="CagE_TrbE_VirB"/>
</dbReference>
<evidence type="ECO:0000256" key="1">
    <source>
        <dbReference type="ARBA" id="ARBA00006512"/>
    </source>
</evidence>
<dbReference type="NCBIfam" id="TIGR00929">
    <property type="entry name" value="VirB4_CagE"/>
    <property type="match status" value="1"/>
</dbReference>
<protein>
    <recommendedName>
        <fullName evidence="5">Type IV secretion system protein virB4</fullName>
    </recommendedName>
</protein>
<feature type="domain" description="AAA+ ATPase" evidence="6">
    <location>
        <begin position="448"/>
        <end position="714"/>
    </location>
</feature>
<proteinExistence type="inferred from homology"/>
<gene>
    <name evidence="7" type="ORF">AN936_07080</name>
</gene>
<dbReference type="Pfam" id="PF03135">
    <property type="entry name" value="CagE_TrbE_VirB"/>
    <property type="match status" value="1"/>
</dbReference>
<evidence type="ECO:0000256" key="2">
    <source>
        <dbReference type="ARBA" id="ARBA00022741"/>
    </source>
</evidence>
<dbReference type="GO" id="GO:0005524">
    <property type="term" value="F:ATP binding"/>
    <property type="evidence" value="ECO:0007669"/>
    <property type="project" value="UniProtKB-KW"/>
</dbReference>
<keyword evidence="4" id="KW-0843">Virulence</keyword>
<dbReference type="InterPro" id="IPR051162">
    <property type="entry name" value="T4SS_component"/>
</dbReference>
<keyword evidence="2" id="KW-0547">Nucleotide-binding</keyword>
<evidence type="ECO:0000259" key="6">
    <source>
        <dbReference type="SMART" id="SM00382"/>
    </source>
</evidence>
<dbReference type="Gene3D" id="3.40.50.300">
    <property type="entry name" value="P-loop containing nucleotide triphosphate hydrolases"/>
    <property type="match status" value="1"/>
</dbReference>
<name>A0A0N9UL09_SPHMC</name>
<dbReference type="Proteomes" id="UP000058074">
    <property type="component" value="Chromosome"/>
</dbReference>
<dbReference type="AlphaFoldDB" id="A0A0N9UL09"/>